<dbReference type="InterPro" id="IPR013961">
    <property type="entry name" value="RAI1"/>
</dbReference>
<evidence type="ECO:0000256" key="1">
    <source>
        <dbReference type="ARBA" id="ARBA00022737"/>
    </source>
</evidence>
<comment type="similarity">
    <text evidence="3 4">Belongs to the calcineurin regulatory subunit family.</text>
</comment>
<dbReference type="PROSITE" id="PS50222">
    <property type="entry name" value="EF_HAND_2"/>
    <property type="match status" value="2"/>
</dbReference>
<dbReference type="GO" id="GO:0016020">
    <property type="term" value="C:membrane"/>
    <property type="evidence" value="ECO:0007669"/>
    <property type="project" value="UniProtKB-SubCell"/>
</dbReference>
<dbReference type="SUPFAM" id="SSF47473">
    <property type="entry name" value="EF-hand"/>
    <property type="match status" value="1"/>
</dbReference>
<dbReference type="PANTHER" id="PTHR23056:SF44">
    <property type="entry name" value="CALCINEURIN B-LIKE PROTEIN 1"/>
    <property type="match status" value="1"/>
</dbReference>
<comment type="caution">
    <text evidence="6">The sequence shown here is derived from an EMBL/GenBank/DDBJ whole genome shotgun (WGS) entry which is preliminary data.</text>
</comment>
<dbReference type="EMBL" id="QGKX02000004">
    <property type="protein sequence ID" value="KAF3601964.1"/>
    <property type="molecule type" value="Genomic_DNA"/>
</dbReference>
<dbReference type="PANTHER" id="PTHR23056">
    <property type="entry name" value="CALCINEURIN B"/>
    <property type="match status" value="1"/>
</dbReference>
<protein>
    <recommendedName>
        <fullName evidence="4">Calcineurin B-like protein</fullName>
    </recommendedName>
</protein>
<name>A0A8S9SNP0_BRACR</name>
<comment type="subunit">
    <text evidence="4">Homodimer. Interacts with CIPK.</text>
</comment>
<keyword evidence="4" id="KW-0472">Membrane</keyword>
<keyword evidence="1 4" id="KW-0677">Repeat</keyword>
<reference evidence="6" key="1">
    <citation type="submission" date="2019-12" db="EMBL/GenBank/DDBJ databases">
        <title>Genome sequencing and annotation of Brassica cretica.</title>
        <authorList>
            <person name="Studholme D.J."/>
            <person name="Sarris P."/>
        </authorList>
    </citation>
    <scope>NUCLEOTIDE SEQUENCE</scope>
    <source>
        <strain evidence="6">PFS-109/04</strain>
        <tissue evidence="6">Leaf</tissue>
    </source>
</reference>
<dbReference type="Proteomes" id="UP000712600">
    <property type="component" value="Unassembled WGS sequence"/>
</dbReference>
<dbReference type="PROSITE" id="PS00018">
    <property type="entry name" value="EF_HAND_1"/>
    <property type="match status" value="1"/>
</dbReference>
<feature type="domain" description="EF-hand" evidence="5">
    <location>
        <begin position="104"/>
        <end position="139"/>
    </location>
</feature>
<dbReference type="InterPro" id="IPR045198">
    <property type="entry name" value="CNBL1-10"/>
</dbReference>
<keyword evidence="2 4" id="KW-0106">Calcium</keyword>
<dbReference type="GO" id="GO:0019900">
    <property type="term" value="F:kinase binding"/>
    <property type="evidence" value="ECO:0007669"/>
    <property type="project" value="UniProtKB-UniRule"/>
</dbReference>
<evidence type="ECO:0000256" key="3">
    <source>
        <dbReference type="ARBA" id="ARBA00023774"/>
    </source>
</evidence>
<dbReference type="InterPro" id="IPR011992">
    <property type="entry name" value="EF-hand-dom_pair"/>
</dbReference>
<dbReference type="Gene3D" id="1.10.238.10">
    <property type="entry name" value="EF-hand"/>
    <property type="match status" value="1"/>
</dbReference>
<evidence type="ECO:0000256" key="2">
    <source>
        <dbReference type="ARBA" id="ARBA00022837"/>
    </source>
</evidence>
<dbReference type="GO" id="GO:0005509">
    <property type="term" value="F:calcium ion binding"/>
    <property type="evidence" value="ECO:0007669"/>
    <property type="project" value="UniProtKB-UniRule"/>
</dbReference>
<dbReference type="GO" id="GO:0019722">
    <property type="term" value="P:calcium-mediated signaling"/>
    <property type="evidence" value="ECO:0007669"/>
    <property type="project" value="UniProtKB-UniRule"/>
</dbReference>
<comment type="function">
    <text evidence="4">Acts as a calcium sensor. CBL proteins interact with CIPK serine-threonine protein kinases. Binding of a CBL protein to the regulatory NAF domain of a CIPK protein lead to the activation of the kinase in a calcium-dependent manner.</text>
</comment>
<sequence>MGCFHSKVAREFRGHEDPVKLASETAFSVSEVEALFELFKSISSSVVDDGLINKEEFQLALFKSRKRENIFANRIFDMFDVKRKGVIDFGDFVRSLNVFHPNASLEDKIDFTFRLYDMDCTGYIERQELDDRTVERFEREKLLKFWIQSFVAGVPYILVGYRDDGGRLVRTERLRTKDIAHRARLKNYWQGGVCLAFADEVLCWLYGTVKENEDYTLQFVHPFMRLELLQAQSCPDAITNHVHLLQHPSSPPPPPSSSVTP</sequence>
<evidence type="ECO:0000313" key="6">
    <source>
        <dbReference type="EMBL" id="KAF3601964.1"/>
    </source>
</evidence>
<dbReference type="InterPro" id="IPR018247">
    <property type="entry name" value="EF_Hand_1_Ca_BS"/>
</dbReference>
<evidence type="ECO:0000259" key="5">
    <source>
        <dbReference type="PROSITE" id="PS50222"/>
    </source>
</evidence>
<gene>
    <name evidence="6" type="ORF">F2Q69_00033364</name>
</gene>
<keyword evidence="4" id="KW-0479">Metal-binding</keyword>
<dbReference type="AlphaFoldDB" id="A0A8S9SNP0"/>
<feature type="domain" description="EF-hand" evidence="5">
    <location>
        <begin position="67"/>
        <end position="102"/>
    </location>
</feature>
<organism evidence="6 7">
    <name type="scientific">Brassica cretica</name>
    <name type="common">Mustard</name>
    <dbReference type="NCBI Taxonomy" id="69181"/>
    <lineage>
        <taxon>Eukaryota</taxon>
        <taxon>Viridiplantae</taxon>
        <taxon>Streptophyta</taxon>
        <taxon>Embryophyta</taxon>
        <taxon>Tracheophyta</taxon>
        <taxon>Spermatophyta</taxon>
        <taxon>Magnoliopsida</taxon>
        <taxon>eudicotyledons</taxon>
        <taxon>Gunneridae</taxon>
        <taxon>Pentapetalae</taxon>
        <taxon>rosids</taxon>
        <taxon>malvids</taxon>
        <taxon>Brassicales</taxon>
        <taxon>Brassicaceae</taxon>
        <taxon>Brassiceae</taxon>
        <taxon>Brassica</taxon>
    </lineage>
</organism>
<dbReference type="InterPro" id="IPR002048">
    <property type="entry name" value="EF_hand_dom"/>
</dbReference>
<evidence type="ECO:0000313" key="7">
    <source>
        <dbReference type="Proteomes" id="UP000712600"/>
    </source>
</evidence>
<comment type="subcellular location">
    <subcellularLocation>
        <location evidence="4">Membrane</location>
    </subcellularLocation>
</comment>
<evidence type="ECO:0000256" key="4">
    <source>
        <dbReference type="RuleBase" id="RU369080"/>
    </source>
</evidence>
<proteinExistence type="inferred from homology"/>
<dbReference type="Pfam" id="PF08652">
    <property type="entry name" value="RAI1"/>
    <property type="match status" value="1"/>
</dbReference>
<accession>A0A8S9SNP0</accession>